<dbReference type="EMBL" id="NXIB02000018">
    <property type="protein sequence ID" value="PHX56523.1"/>
    <property type="molecule type" value="Genomic_DNA"/>
</dbReference>
<proteinExistence type="predicted"/>
<keyword evidence="2" id="KW-1185">Reference proteome</keyword>
<dbReference type="OrthoDB" id="488420at2"/>
<comment type="caution">
    <text evidence="1">The sequence shown here is derived from an EMBL/GenBank/DDBJ whole genome shotgun (WGS) entry which is preliminary data.</text>
</comment>
<dbReference type="Proteomes" id="UP000226442">
    <property type="component" value="Unassembled WGS sequence"/>
</dbReference>
<protein>
    <recommendedName>
        <fullName evidence="3">MerR family transcriptional regulator</fullName>
    </recommendedName>
</protein>
<dbReference type="Pfam" id="PF13591">
    <property type="entry name" value="MerR_2"/>
    <property type="match status" value="1"/>
</dbReference>
<gene>
    <name evidence="1" type="ORF">CP500_005070</name>
</gene>
<evidence type="ECO:0008006" key="3">
    <source>
        <dbReference type="Google" id="ProtNLM"/>
    </source>
</evidence>
<reference evidence="1" key="1">
    <citation type="submission" date="2017-10" db="EMBL/GenBank/DDBJ databases">
        <title>Draft genome sequence of the planktic cyanobacteria Tychonema bourrellyi isolated from alpine lentic freshwater.</title>
        <authorList>
            <person name="Tett A."/>
            <person name="Armanini F."/>
            <person name="Asnicar F."/>
            <person name="Boscaini A."/>
            <person name="Pasolli E."/>
            <person name="Zolfo M."/>
            <person name="Donati C."/>
            <person name="Salmaso N."/>
            <person name="Segata N."/>
        </authorList>
    </citation>
    <scope>NUCLEOTIDE SEQUENCE</scope>
    <source>
        <strain evidence="1">FEM_GT703</strain>
    </source>
</reference>
<sequence length="119" mass="13008">MMSFSLSTTVVSPEGEQLYTFEYAALVTDTSITLVKVYVELGVIEPIGSMLHPREIARIPQIQRLRQDLGLNLVGAAMVLDMATEIAQLRSQLKAHQSHRSTVEDAFIGEVQRAGGAPP</sequence>
<name>A0A2G4F412_9CYAN</name>
<evidence type="ECO:0000313" key="1">
    <source>
        <dbReference type="EMBL" id="PHX56523.1"/>
    </source>
</evidence>
<dbReference type="Gene3D" id="1.10.1660.10">
    <property type="match status" value="1"/>
</dbReference>
<accession>A0A2G4F412</accession>
<dbReference type="AlphaFoldDB" id="A0A2G4F412"/>
<evidence type="ECO:0000313" key="2">
    <source>
        <dbReference type="Proteomes" id="UP000226442"/>
    </source>
</evidence>
<organism evidence="1 2">
    <name type="scientific">Tychonema bourrellyi FEM_GT703</name>
    <dbReference type="NCBI Taxonomy" id="2040638"/>
    <lineage>
        <taxon>Bacteria</taxon>
        <taxon>Bacillati</taxon>
        <taxon>Cyanobacteriota</taxon>
        <taxon>Cyanophyceae</taxon>
        <taxon>Oscillatoriophycideae</taxon>
        <taxon>Oscillatoriales</taxon>
        <taxon>Microcoleaceae</taxon>
        <taxon>Tychonema</taxon>
    </lineage>
</organism>